<dbReference type="EMBL" id="JACEFO010003178">
    <property type="protein sequence ID" value="KAF8643680.1"/>
    <property type="molecule type" value="Genomic_DNA"/>
</dbReference>
<reference evidence="12" key="1">
    <citation type="submission" date="2020-07" db="EMBL/GenBank/DDBJ databases">
        <title>Genome sequence and genetic diversity analysis of an under-domesticated orphan crop, white fonio (Digitaria exilis).</title>
        <authorList>
            <person name="Bennetzen J.L."/>
            <person name="Chen S."/>
            <person name="Ma X."/>
            <person name="Wang X."/>
            <person name="Yssel A.E.J."/>
            <person name="Chaluvadi S.R."/>
            <person name="Johnson M."/>
            <person name="Gangashetty P."/>
            <person name="Hamidou F."/>
            <person name="Sanogo M.D."/>
            <person name="Zwaenepoel A."/>
            <person name="Wallace J."/>
            <person name="Van De Peer Y."/>
            <person name="Van Deynze A."/>
        </authorList>
    </citation>
    <scope>NUCLEOTIDE SEQUENCE</scope>
    <source>
        <tissue evidence="12">Leaves</tissue>
    </source>
</reference>
<feature type="chain" id="PRO_5032319696" description="Cytochrome P450" evidence="11">
    <location>
        <begin position="26"/>
        <end position="1545"/>
    </location>
</feature>
<keyword evidence="6 8" id="KW-0408">Iron</keyword>
<keyword evidence="5" id="KW-0560">Oxidoreductase</keyword>
<dbReference type="Proteomes" id="UP000636709">
    <property type="component" value="Unassembled WGS sequence"/>
</dbReference>
<accession>A0A835A1G4</accession>
<keyword evidence="11" id="KW-0732">Signal</keyword>
<comment type="similarity">
    <text evidence="2">Belongs to the cytochrome P450 family.</text>
</comment>
<sequence>MDVPAFAALLLVALLSLLFFATVRNRKPSDSDGRRRRLPPSPPGLPILGHLPLLGPLPHRKLHAMAASHGPVMLLRLGRVPTVVASSAAAAEEVMRTHDLAFASRPRMRMAERLVYGRDMAFVPYGDYWRQARRVCVLHLLSHRRVQSFRHAREQEAAAMVARVRRRAGEDAAAVNVTALIISYTNGVISRAAFGDDRSFGDDGGEELTKLFADFEELLGTVTIGDFVPWLAWIDKLTGLDAKAARTSAQMDALLERIISDHRQRRRRDGRRRREEDDGHHRDFVDVMLDVNEEAAAQQENNYGGVVVTFDDVAIKAIVLDMFAAATDTTYTTLVWAMAELINHPDEMRKVQDEVRAAVVSGDGVTEDHLPKLRYLKKLPVCDPQYSMGASHAALLLTVLVIIITHLISFLLITTKRRRPSSHRNRRDDGRRRLPPSPPGGLPLVGHLHLLGSLPHRSLRSMAASHGPVMLLHLGQVPTVVASSAAAAEEALKTRDLAFASRPRLLMAERLYYGARDMVFAPSGERWRQLRRVSVVHLLSNRRVLGFRAAREHEVAALLSRVRAAGGAGAAVNLSELLIAYSNAVTSRATFGGGGGGGGYYYGIDGGEDDGGGGAKLRKVFSEFEELLGTVPMAEVVPWLRIVDVVTGLERKARRISQEIDRLLEKVIADHRRRRRDARRVGDGEDDPKDFVDVLLDLSDAQEDFGGVQLDTVTIKATILCSVVVVVVVQIQQTAMDVSPFAAAVLLLFVALVSLLVFSKKKGGHGRRLPPSPPGLPLFGNLPLVGSLTHRKLQSMAAKHGPVMLLHLGRVPTVVASSAAAAQGIMKTHDVSFASRPRVRMAERLLSEHDMAFAPYGERWRHARRVSVLHLLNNRCVSSFRYIREQESAAMVAGIRRAIAGGGGAAAVNLNAVLISFANRVISRAAFGEDGSNVLDGGEKLAKLFGDFEELLGMATVGEFVPGMAWVDTLMRLDAKAARTSAEMGSLLDRVVDVHQQRRRRGARPPEGDDHRDFVDVLLDLKEAEEKTSDGVPFDNSFIKAMVQHTLQDGQLRRMLGLKLNMDVSLLALLFTAAAVPLVLLLSSATNRRASGRRLPPSPPGLPLLGHLHLLGSLPHRALRSLAASHGPVMLLRLGRVPTVVASSPAAAEEALKTRDLAFSGRPRLLMAQRLLYDCDMVFAPYGHYWRRARRVCVLHLLGPRRTASFRRVREQEVAALVARVHAGGVVNLSDALICYAKAVISRAAFGDGDYGLDGDDGGEKLRRVFAEFEELIAAAPMREISPWLGWVDTITGLEAKTRRTFEALDGFLERVIADHRSRRPRPGGRRQDIFAAGTDTSYTVLEWAMAELINHPDKMRKLQAEIRGAIAAAGHVTEDDLGEMPYLKAVISETLRLHTPAPLLIPRETTEDTELLGYRIPARTRVVINAWAIARDPASWGERAEEFLPERFAGEAAMDYGKVGQDFRFVPFGGGRRGCPGAGFAAPAVELALASMLYHFDWELTTADGGVKRSAGTTPPSLDMREAYGLSVRLKAPLLVLATPWLSA</sequence>
<dbReference type="PROSITE" id="PS00086">
    <property type="entry name" value="CYTOCHROME_P450"/>
    <property type="match status" value="1"/>
</dbReference>
<evidence type="ECO:0008006" key="14">
    <source>
        <dbReference type="Google" id="ProtNLM"/>
    </source>
</evidence>
<feature type="region of interest" description="Disordered" evidence="9">
    <location>
        <begin position="419"/>
        <end position="443"/>
    </location>
</feature>
<evidence type="ECO:0000256" key="4">
    <source>
        <dbReference type="ARBA" id="ARBA00022723"/>
    </source>
</evidence>
<keyword evidence="4 8" id="KW-0479">Metal-binding</keyword>
<dbReference type="InterPro" id="IPR017972">
    <property type="entry name" value="Cyt_P450_CS"/>
</dbReference>
<dbReference type="Pfam" id="PF00067">
    <property type="entry name" value="p450"/>
    <property type="match status" value="5"/>
</dbReference>
<evidence type="ECO:0000313" key="12">
    <source>
        <dbReference type="EMBL" id="KAF8643680.1"/>
    </source>
</evidence>
<evidence type="ECO:0000256" key="1">
    <source>
        <dbReference type="ARBA" id="ARBA00001971"/>
    </source>
</evidence>
<dbReference type="CDD" id="cd11072">
    <property type="entry name" value="CYP71-like"/>
    <property type="match status" value="1"/>
</dbReference>
<dbReference type="PRINTS" id="PR00463">
    <property type="entry name" value="EP450I"/>
</dbReference>
<dbReference type="GO" id="GO:0005506">
    <property type="term" value="F:iron ion binding"/>
    <property type="evidence" value="ECO:0007669"/>
    <property type="project" value="InterPro"/>
</dbReference>
<keyword evidence="10" id="KW-1133">Transmembrane helix</keyword>
<dbReference type="InterPro" id="IPR002401">
    <property type="entry name" value="Cyt_P450_E_grp-I"/>
</dbReference>
<feature type="binding site" description="axial binding residue" evidence="8">
    <location>
        <position position="1476"/>
    </location>
    <ligand>
        <name>heme</name>
        <dbReference type="ChEBI" id="CHEBI:30413"/>
    </ligand>
    <ligandPart>
        <name>Fe</name>
        <dbReference type="ChEBI" id="CHEBI:18248"/>
    </ligandPart>
</feature>
<dbReference type="OrthoDB" id="1470350at2759"/>
<evidence type="ECO:0000256" key="11">
    <source>
        <dbReference type="SAM" id="SignalP"/>
    </source>
</evidence>
<dbReference type="FunFam" id="1.10.630.10:FF:000126">
    <property type="entry name" value="Predicted protein"/>
    <property type="match status" value="1"/>
</dbReference>
<protein>
    <recommendedName>
        <fullName evidence="14">Cytochrome P450</fullName>
    </recommendedName>
</protein>
<comment type="caution">
    <text evidence="12">The sequence shown here is derived from an EMBL/GenBank/DDBJ whole genome shotgun (WGS) entry which is preliminary data.</text>
</comment>
<proteinExistence type="inferred from homology"/>
<dbReference type="InterPro" id="IPR001128">
    <property type="entry name" value="Cyt_P450"/>
</dbReference>
<dbReference type="GO" id="GO:0004497">
    <property type="term" value="F:monooxygenase activity"/>
    <property type="evidence" value="ECO:0007669"/>
    <property type="project" value="UniProtKB-KW"/>
</dbReference>
<dbReference type="GO" id="GO:0020037">
    <property type="term" value="F:heme binding"/>
    <property type="evidence" value="ECO:0007669"/>
    <property type="project" value="InterPro"/>
</dbReference>
<evidence type="ECO:0000256" key="2">
    <source>
        <dbReference type="ARBA" id="ARBA00010617"/>
    </source>
</evidence>
<evidence type="ECO:0000256" key="8">
    <source>
        <dbReference type="PIRSR" id="PIRSR602401-1"/>
    </source>
</evidence>
<keyword evidence="10" id="KW-0472">Membrane</keyword>
<evidence type="ECO:0000313" key="13">
    <source>
        <dbReference type="Proteomes" id="UP000636709"/>
    </source>
</evidence>
<evidence type="ECO:0000256" key="7">
    <source>
        <dbReference type="ARBA" id="ARBA00023033"/>
    </source>
</evidence>
<evidence type="ECO:0000256" key="5">
    <source>
        <dbReference type="ARBA" id="ARBA00023002"/>
    </source>
</evidence>
<feature type="signal peptide" evidence="11">
    <location>
        <begin position="1"/>
        <end position="25"/>
    </location>
</feature>
<name>A0A835A1G4_9POAL</name>
<dbReference type="PANTHER" id="PTHR47955:SF15">
    <property type="entry name" value="CYTOCHROME P450 71A2-LIKE"/>
    <property type="match status" value="1"/>
</dbReference>
<dbReference type="SUPFAM" id="SSF48264">
    <property type="entry name" value="Cytochrome P450"/>
    <property type="match status" value="4"/>
</dbReference>
<evidence type="ECO:0000256" key="6">
    <source>
        <dbReference type="ARBA" id="ARBA00023004"/>
    </source>
</evidence>
<evidence type="ECO:0000256" key="3">
    <source>
        <dbReference type="ARBA" id="ARBA00022617"/>
    </source>
</evidence>
<feature type="transmembrane region" description="Helical" evidence="10">
    <location>
        <begin position="1064"/>
        <end position="1085"/>
    </location>
</feature>
<dbReference type="InterPro" id="IPR036396">
    <property type="entry name" value="Cyt_P450_sf"/>
</dbReference>
<gene>
    <name evidence="12" type="ORF">HU200_066740</name>
</gene>
<evidence type="ECO:0000256" key="10">
    <source>
        <dbReference type="SAM" id="Phobius"/>
    </source>
</evidence>
<organism evidence="12 13">
    <name type="scientific">Digitaria exilis</name>
    <dbReference type="NCBI Taxonomy" id="1010633"/>
    <lineage>
        <taxon>Eukaryota</taxon>
        <taxon>Viridiplantae</taxon>
        <taxon>Streptophyta</taxon>
        <taxon>Embryophyta</taxon>
        <taxon>Tracheophyta</taxon>
        <taxon>Spermatophyta</taxon>
        <taxon>Magnoliopsida</taxon>
        <taxon>Liliopsida</taxon>
        <taxon>Poales</taxon>
        <taxon>Poaceae</taxon>
        <taxon>PACMAD clade</taxon>
        <taxon>Panicoideae</taxon>
        <taxon>Panicodae</taxon>
        <taxon>Paniceae</taxon>
        <taxon>Anthephorinae</taxon>
        <taxon>Digitaria</taxon>
    </lineage>
</organism>
<dbReference type="FunFam" id="1.10.630.10:FF:000217">
    <property type="entry name" value="Os08g0105600 protein"/>
    <property type="match status" value="1"/>
</dbReference>
<keyword evidence="7" id="KW-0503">Monooxygenase</keyword>
<evidence type="ECO:0000256" key="9">
    <source>
        <dbReference type="SAM" id="MobiDB-lite"/>
    </source>
</evidence>
<feature type="transmembrane region" description="Helical" evidence="10">
    <location>
        <begin position="393"/>
        <end position="414"/>
    </location>
</feature>
<dbReference type="PRINTS" id="PR00385">
    <property type="entry name" value="P450"/>
</dbReference>
<feature type="transmembrane region" description="Helical" evidence="10">
    <location>
        <begin position="738"/>
        <end position="758"/>
    </location>
</feature>
<comment type="cofactor">
    <cofactor evidence="1 8">
        <name>heme</name>
        <dbReference type="ChEBI" id="CHEBI:30413"/>
    </cofactor>
</comment>
<feature type="transmembrane region" description="Helical" evidence="10">
    <location>
        <begin position="713"/>
        <end position="732"/>
    </location>
</feature>
<keyword evidence="13" id="KW-1185">Reference proteome</keyword>
<dbReference type="Gene3D" id="1.10.630.10">
    <property type="entry name" value="Cytochrome P450"/>
    <property type="match status" value="5"/>
</dbReference>
<keyword evidence="3 8" id="KW-0349">Heme</keyword>
<dbReference type="GO" id="GO:0016705">
    <property type="term" value="F:oxidoreductase activity, acting on paired donors, with incorporation or reduction of molecular oxygen"/>
    <property type="evidence" value="ECO:0007669"/>
    <property type="project" value="InterPro"/>
</dbReference>
<keyword evidence="10" id="KW-0812">Transmembrane</keyword>
<dbReference type="PANTHER" id="PTHR47955">
    <property type="entry name" value="CYTOCHROME P450 FAMILY 71 PROTEIN"/>
    <property type="match status" value="1"/>
</dbReference>